<dbReference type="Gene3D" id="3.40.1620.10">
    <property type="entry name" value="YefM-like domain"/>
    <property type="match status" value="1"/>
</dbReference>
<sequence length="79" mass="8743">MHTVTATEFRQNLFHYLAEVEHGGCVHIQIRGRVVARLEPVVDAAEAARERLHAIASEIIVGDVLNSANDDWTGDAEHL</sequence>
<dbReference type="SUPFAM" id="SSF143120">
    <property type="entry name" value="YefM-like"/>
    <property type="match status" value="1"/>
</dbReference>
<evidence type="ECO:0000313" key="2">
    <source>
        <dbReference type="EMBL" id="REH40393.1"/>
    </source>
</evidence>
<dbReference type="Proteomes" id="UP000256774">
    <property type="component" value="Unassembled WGS sequence"/>
</dbReference>
<dbReference type="InterPro" id="IPR036165">
    <property type="entry name" value="YefM-like_sf"/>
</dbReference>
<accession>A0A3E0H9T9</accession>
<dbReference type="OrthoDB" id="9800503at2"/>
<gene>
    <name evidence="2" type="ORF">DFR26_0594</name>
</gene>
<organism evidence="2 3">
    <name type="scientific">Paraperlucidibaca baekdonensis</name>
    <dbReference type="NCBI Taxonomy" id="748120"/>
    <lineage>
        <taxon>Bacteria</taxon>
        <taxon>Pseudomonadati</taxon>
        <taxon>Pseudomonadota</taxon>
        <taxon>Gammaproteobacteria</taxon>
        <taxon>Moraxellales</taxon>
        <taxon>Moraxellaceae</taxon>
        <taxon>Paraperlucidibaca</taxon>
    </lineage>
</organism>
<keyword evidence="3" id="KW-1185">Reference proteome</keyword>
<comment type="caution">
    <text evidence="2">The sequence shown here is derived from an EMBL/GenBank/DDBJ whole genome shotgun (WGS) entry which is preliminary data.</text>
</comment>
<protein>
    <submittedName>
        <fullName evidence="2">Prevent-host-death family protein</fullName>
    </submittedName>
</protein>
<proteinExistence type="inferred from homology"/>
<dbReference type="AlphaFoldDB" id="A0A3E0H9T9"/>
<dbReference type="NCBIfam" id="TIGR01552">
    <property type="entry name" value="phd_fam"/>
    <property type="match status" value="1"/>
</dbReference>
<name>A0A3E0H9T9_9GAMM</name>
<evidence type="ECO:0000256" key="1">
    <source>
        <dbReference type="ARBA" id="ARBA00009981"/>
    </source>
</evidence>
<reference evidence="2 3" key="1">
    <citation type="submission" date="2018-08" db="EMBL/GenBank/DDBJ databases">
        <title>Genomic Encyclopedia of Type Strains, Phase IV (KMG-IV): sequencing the most valuable type-strain genomes for metagenomic binning, comparative biology and taxonomic classification.</title>
        <authorList>
            <person name="Goeker M."/>
        </authorList>
    </citation>
    <scope>NUCLEOTIDE SEQUENCE [LARGE SCALE GENOMIC DNA]</scope>
    <source>
        <strain evidence="2 3">DSM 26022</strain>
    </source>
</reference>
<dbReference type="RefSeq" id="WP_116207433.1">
    <property type="nucleotide sequence ID" value="NZ_QUNR01000001.1"/>
</dbReference>
<comment type="similarity">
    <text evidence="1">Belongs to the phD/YefM antitoxin family.</text>
</comment>
<evidence type="ECO:0000313" key="3">
    <source>
        <dbReference type="Proteomes" id="UP000256774"/>
    </source>
</evidence>
<dbReference type="EMBL" id="QUNR01000001">
    <property type="protein sequence ID" value="REH40393.1"/>
    <property type="molecule type" value="Genomic_DNA"/>
</dbReference>